<feature type="compositionally biased region" description="Basic and acidic residues" evidence="1">
    <location>
        <begin position="233"/>
        <end position="247"/>
    </location>
</feature>
<feature type="compositionally biased region" description="Polar residues" evidence="1">
    <location>
        <begin position="106"/>
        <end position="119"/>
    </location>
</feature>
<evidence type="ECO:0000256" key="1">
    <source>
        <dbReference type="SAM" id="MobiDB-lite"/>
    </source>
</evidence>
<gene>
    <name evidence="3" type="ORF">WJX73_008829</name>
</gene>
<feature type="compositionally biased region" description="Acidic residues" evidence="1">
    <location>
        <begin position="170"/>
        <end position="182"/>
    </location>
</feature>
<dbReference type="EMBL" id="JALJOQ010000012">
    <property type="protein sequence ID" value="KAK9811043.1"/>
    <property type="molecule type" value="Genomic_DNA"/>
</dbReference>
<feature type="compositionally biased region" description="Low complexity" evidence="1">
    <location>
        <begin position="276"/>
        <end position="310"/>
    </location>
</feature>
<dbReference type="Pfam" id="PF08729">
    <property type="entry name" value="HUN"/>
    <property type="match status" value="1"/>
</dbReference>
<feature type="compositionally biased region" description="Low complexity" evidence="1">
    <location>
        <begin position="322"/>
        <end position="366"/>
    </location>
</feature>
<organism evidence="3 4">
    <name type="scientific">Symbiochloris irregularis</name>
    <dbReference type="NCBI Taxonomy" id="706552"/>
    <lineage>
        <taxon>Eukaryota</taxon>
        <taxon>Viridiplantae</taxon>
        <taxon>Chlorophyta</taxon>
        <taxon>core chlorophytes</taxon>
        <taxon>Trebouxiophyceae</taxon>
        <taxon>Trebouxiales</taxon>
        <taxon>Trebouxiaceae</taxon>
        <taxon>Symbiochloris</taxon>
    </lineage>
</organism>
<feature type="region of interest" description="Disordered" evidence="1">
    <location>
        <begin position="322"/>
        <end position="396"/>
    </location>
</feature>
<proteinExistence type="predicted"/>
<dbReference type="Proteomes" id="UP001465755">
    <property type="component" value="Unassembled WGS sequence"/>
</dbReference>
<protein>
    <recommendedName>
        <fullName evidence="2">Hpc2-related domain-containing protein</fullName>
    </recommendedName>
</protein>
<feature type="compositionally biased region" description="Low complexity" evidence="1">
    <location>
        <begin position="383"/>
        <end position="396"/>
    </location>
</feature>
<evidence type="ECO:0000313" key="4">
    <source>
        <dbReference type="Proteomes" id="UP001465755"/>
    </source>
</evidence>
<feature type="region of interest" description="Disordered" evidence="1">
    <location>
        <begin position="572"/>
        <end position="649"/>
    </location>
</feature>
<feature type="region of interest" description="Disordered" evidence="1">
    <location>
        <begin position="136"/>
        <end position="310"/>
    </location>
</feature>
<feature type="compositionally biased region" description="Low complexity" evidence="1">
    <location>
        <begin position="144"/>
        <end position="156"/>
    </location>
</feature>
<comment type="caution">
    <text evidence="3">The sequence shown here is derived from an EMBL/GenBank/DDBJ whole genome shotgun (WGS) entry which is preliminary data.</text>
</comment>
<reference evidence="3 4" key="1">
    <citation type="journal article" date="2024" name="Nat. Commun.">
        <title>Phylogenomics reveals the evolutionary origins of lichenization in chlorophyte algae.</title>
        <authorList>
            <person name="Puginier C."/>
            <person name="Libourel C."/>
            <person name="Otte J."/>
            <person name="Skaloud P."/>
            <person name="Haon M."/>
            <person name="Grisel S."/>
            <person name="Petersen M."/>
            <person name="Berrin J.G."/>
            <person name="Delaux P.M."/>
            <person name="Dal Grande F."/>
            <person name="Keller J."/>
        </authorList>
    </citation>
    <scope>NUCLEOTIDE SEQUENCE [LARGE SCALE GENOMIC DNA]</scope>
    <source>
        <strain evidence="3 4">SAG 2036</strain>
    </source>
</reference>
<name>A0AAW1PSE5_9CHLO</name>
<dbReference type="AlphaFoldDB" id="A0AAW1PSE5"/>
<feature type="region of interest" description="Disordered" evidence="1">
    <location>
        <begin position="84"/>
        <end position="119"/>
    </location>
</feature>
<feature type="domain" description="Hpc2-related" evidence="2">
    <location>
        <begin position="165"/>
        <end position="203"/>
    </location>
</feature>
<keyword evidence="4" id="KW-1185">Reference proteome</keyword>
<dbReference type="InterPro" id="IPR014840">
    <property type="entry name" value="HRD"/>
</dbReference>
<evidence type="ECO:0000259" key="2">
    <source>
        <dbReference type="Pfam" id="PF08729"/>
    </source>
</evidence>
<evidence type="ECO:0000313" key="3">
    <source>
        <dbReference type="EMBL" id="KAK9811043.1"/>
    </source>
</evidence>
<accession>A0AAW1PSE5</accession>
<feature type="compositionally biased region" description="Low complexity" evidence="1">
    <location>
        <begin position="586"/>
        <end position="621"/>
    </location>
</feature>
<sequence length="791" mass="82252">MAGKPPAAKRRITPQMVVSPVLTSENVAQPQFGGQRVFGEIPVREQSRISEQTLGPGRRLYVDLSADDTVTVSFRKLLKAQAAQLPSAREGANDGPSSSSGPKQSGAMTRSTVPGKTTATAFDSIIERIERTYVGKSDNHRAGSAEADSSASGGDLSSDEATRGGAGNEYDYDDDFIDDSEDIEYHMRMAQAPKPNGFFINQGDAGKDLQPSDDNGQPSIPPVKKRKRAKPSAGEDKVPKKRKEERIAAPSKPQTEKAHQGSKAAAAGRPDKDTGKAAPSTTPAKPAANGVASAPAAAVTATAPSMPQSLGMGSIAAMAAAAGMNASKSSPVVARRPVQQERAAAPAAPSALQAQQAEQGPAAAAAPTISVPATAESPDHPRVSPSPAASPSSRSLPADVMHAVTQLRSHVRDLQPPASDSRSKLPRSVSNQLVDMSCLLQRVQEPVSPQLLNMLSAFLHPFIDKAAVEEKLHSEAKQCISALAESKSALDASIAGQLAAAGSATTPLPFDSQLDKLCVAYARKWTKVHGGSIQGIGSQSLLTHLLSLWPAGRVTQQDLKAVLKRGRSNAGKVVGATKAKATKEVAQPASEAPASTSAPAAPARAASASEPSQAAARPASAGPLPGERTASTVSPPSQDDIRQQALQGGGDAALVDQSLQLLLQNGGKGLMVREIIDAANAQGFTGSTPWENGRPKRNAVGSLLSSSDDGFFGLVAKFTWAHLAFPKAKERADAYRAQVNLQKAQQEEKKVTVASGGVVSGGAMFTSKKLTNSTVHKLWQIKMVPENVFGA</sequence>